<dbReference type="OrthoDB" id="2133190at2759"/>
<keyword evidence="3" id="KW-1185">Reference proteome</keyword>
<comment type="caution">
    <text evidence="2">The sequence shown here is derived from an EMBL/GenBank/DDBJ whole genome shotgun (WGS) entry which is preliminary data.</text>
</comment>
<protein>
    <submittedName>
        <fullName evidence="2">23306_t:CDS:1</fullName>
    </submittedName>
</protein>
<reference evidence="2" key="1">
    <citation type="submission" date="2021-06" db="EMBL/GenBank/DDBJ databases">
        <authorList>
            <person name="Kallberg Y."/>
            <person name="Tangrot J."/>
            <person name="Rosling A."/>
        </authorList>
    </citation>
    <scope>NUCLEOTIDE SEQUENCE</scope>
    <source>
        <strain evidence="2">MA453B</strain>
    </source>
</reference>
<feature type="compositionally biased region" description="Polar residues" evidence="1">
    <location>
        <begin position="105"/>
        <end position="115"/>
    </location>
</feature>
<proteinExistence type="predicted"/>
<sequence>MIPYYLTSLILTRDNQSENGRKRASTGYDLISFDEFLKTKRKGTKETVRSSTKKIGSLIKHETNSNINTTTDEDSLASSTRSKSPVIDLNTIKAIMASLSDTTNRTIESSGTTNLVKGKQSNEDNAESHESSYSNSKLPVSSPKSSTANSQPQPNPKAQNEQKKIVHNVIEHDDVIEEVDDIPAATKTSKDTILKKLQNIFYSMLISRLKVRWRLRRIHLLKLTPTYLPYQYKPSTSPFGNTGSRVLMTLFINNNGSVVPDGIHSLWDASKIKDATDLYSSLSSLLNILSMNTLGFVAGLFIESLRGFLGWEIFCGYVNVGMDEKLLDVELWDRLGEVFIIAVSHFCELAIKEKGCLISEDKWLEIALIGDQNNEILENVANRISDHIFHSSKNAKTLQPIVSTTIPLVYVAEVQALFHIKEAFYNLISRHDIIKIQKKSKFTFSELHSITTPASLAHWFTLIRCVVQAFYEGKNNLGSSLVNKLKEESMTDDNLDKQIIIMSLLSRSLLICGKVKASIHCADKDKVIGGISLRKNKQMETMETEKIW</sequence>
<feature type="region of interest" description="Disordered" evidence="1">
    <location>
        <begin position="105"/>
        <end position="162"/>
    </location>
</feature>
<evidence type="ECO:0000313" key="2">
    <source>
        <dbReference type="EMBL" id="CAG8672736.1"/>
    </source>
</evidence>
<dbReference type="EMBL" id="CAJVPY010006965">
    <property type="protein sequence ID" value="CAG8672736.1"/>
    <property type="molecule type" value="Genomic_DNA"/>
</dbReference>
<evidence type="ECO:0000256" key="1">
    <source>
        <dbReference type="SAM" id="MobiDB-lite"/>
    </source>
</evidence>
<name>A0A9N9EGA5_9GLOM</name>
<feature type="region of interest" description="Disordered" evidence="1">
    <location>
        <begin position="64"/>
        <end position="83"/>
    </location>
</feature>
<accession>A0A9N9EGA5</accession>
<evidence type="ECO:0000313" key="3">
    <source>
        <dbReference type="Proteomes" id="UP000789405"/>
    </source>
</evidence>
<gene>
    <name evidence="2" type="ORF">DERYTH_LOCUS11339</name>
</gene>
<dbReference type="AlphaFoldDB" id="A0A9N9EGA5"/>
<feature type="compositionally biased region" description="Polar residues" evidence="1">
    <location>
        <begin position="131"/>
        <end position="159"/>
    </location>
</feature>
<organism evidence="2 3">
    <name type="scientific">Dentiscutata erythropus</name>
    <dbReference type="NCBI Taxonomy" id="1348616"/>
    <lineage>
        <taxon>Eukaryota</taxon>
        <taxon>Fungi</taxon>
        <taxon>Fungi incertae sedis</taxon>
        <taxon>Mucoromycota</taxon>
        <taxon>Glomeromycotina</taxon>
        <taxon>Glomeromycetes</taxon>
        <taxon>Diversisporales</taxon>
        <taxon>Gigasporaceae</taxon>
        <taxon>Dentiscutata</taxon>
    </lineage>
</organism>
<feature type="compositionally biased region" description="Basic and acidic residues" evidence="1">
    <location>
        <begin position="120"/>
        <end position="130"/>
    </location>
</feature>
<dbReference type="Proteomes" id="UP000789405">
    <property type="component" value="Unassembled WGS sequence"/>
</dbReference>